<evidence type="ECO:0000256" key="1">
    <source>
        <dbReference type="SAM" id="MobiDB-lite"/>
    </source>
</evidence>
<evidence type="ECO:0000313" key="2">
    <source>
        <dbReference type="EMBL" id="KAK7506675.1"/>
    </source>
</evidence>
<sequence>MLCSVLRDSVEQVAARFRRPQHINTLKRGTSTYLLQLASLDAENAGVGRIVVHIAGQHVNFRRPGSYLPLNTNGLRATDGVQVRSRERGDSNPGGLETTGPQRGFTWHYLPNKVAVRQEELEVSWGLPYGS</sequence>
<comment type="caution">
    <text evidence="2">The sequence shown here is derived from an EMBL/GenBank/DDBJ whole genome shotgun (WGS) entry which is preliminary data.</text>
</comment>
<dbReference type="AlphaFoldDB" id="A0ABD0M442"/>
<gene>
    <name evidence="2" type="ORF">BaRGS_00002150</name>
</gene>
<dbReference type="EMBL" id="JACVVK020000006">
    <property type="protein sequence ID" value="KAK7506675.1"/>
    <property type="molecule type" value="Genomic_DNA"/>
</dbReference>
<name>A0ABD0M442_9CAEN</name>
<organism evidence="2 3">
    <name type="scientific">Batillaria attramentaria</name>
    <dbReference type="NCBI Taxonomy" id="370345"/>
    <lineage>
        <taxon>Eukaryota</taxon>
        <taxon>Metazoa</taxon>
        <taxon>Spiralia</taxon>
        <taxon>Lophotrochozoa</taxon>
        <taxon>Mollusca</taxon>
        <taxon>Gastropoda</taxon>
        <taxon>Caenogastropoda</taxon>
        <taxon>Sorbeoconcha</taxon>
        <taxon>Cerithioidea</taxon>
        <taxon>Batillariidae</taxon>
        <taxon>Batillaria</taxon>
    </lineage>
</organism>
<proteinExistence type="predicted"/>
<evidence type="ECO:0000313" key="3">
    <source>
        <dbReference type="Proteomes" id="UP001519460"/>
    </source>
</evidence>
<keyword evidence="3" id="KW-1185">Reference proteome</keyword>
<dbReference type="Proteomes" id="UP001519460">
    <property type="component" value="Unassembled WGS sequence"/>
</dbReference>
<reference evidence="2 3" key="1">
    <citation type="journal article" date="2023" name="Sci. Data">
        <title>Genome assembly of the Korean intertidal mud-creeper Batillaria attramentaria.</title>
        <authorList>
            <person name="Patra A.K."/>
            <person name="Ho P.T."/>
            <person name="Jun S."/>
            <person name="Lee S.J."/>
            <person name="Kim Y."/>
            <person name="Won Y.J."/>
        </authorList>
    </citation>
    <scope>NUCLEOTIDE SEQUENCE [LARGE SCALE GENOMIC DNA]</scope>
    <source>
        <strain evidence="2">Wonlab-2016</strain>
    </source>
</reference>
<accession>A0ABD0M442</accession>
<feature type="region of interest" description="Disordered" evidence="1">
    <location>
        <begin position="78"/>
        <end position="103"/>
    </location>
</feature>
<protein>
    <submittedName>
        <fullName evidence="2">Uncharacterized protein</fullName>
    </submittedName>
</protein>